<dbReference type="InterPro" id="IPR036388">
    <property type="entry name" value="WH-like_DNA-bd_sf"/>
</dbReference>
<dbReference type="Gene3D" id="1.10.10.10">
    <property type="entry name" value="Winged helix-like DNA-binding domain superfamily/Winged helix DNA-binding domain"/>
    <property type="match status" value="1"/>
</dbReference>
<dbReference type="PROSITE" id="PS50931">
    <property type="entry name" value="HTH_LYSR"/>
    <property type="match status" value="1"/>
</dbReference>
<comment type="similarity">
    <text evidence="1">Belongs to the LysR transcriptional regulatory family.</text>
</comment>
<evidence type="ECO:0000256" key="2">
    <source>
        <dbReference type="ARBA" id="ARBA00023015"/>
    </source>
</evidence>
<keyword evidence="2" id="KW-0805">Transcription regulation</keyword>
<evidence type="ECO:0000256" key="4">
    <source>
        <dbReference type="ARBA" id="ARBA00023163"/>
    </source>
</evidence>
<dbReference type="PRINTS" id="PR00039">
    <property type="entry name" value="HTHLYSR"/>
</dbReference>
<dbReference type="Pfam" id="PF00126">
    <property type="entry name" value="HTH_1"/>
    <property type="match status" value="1"/>
</dbReference>
<feature type="domain" description="HTH lysR-type" evidence="5">
    <location>
        <begin position="2"/>
        <end position="59"/>
    </location>
</feature>
<dbReference type="CDD" id="cd08451">
    <property type="entry name" value="PBP2_BudR"/>
    <property type="match status" value="1"/>
</dbReference>
<evidence type="ECO:0000313" key="6">
    <source>
        <dbReference type="EMBL" id="OZI35414.1"/>
    </source>
</evidence>
<dbReference type="Gene3D" id="3.40.190.10">
    <property type="entry name" value="Periplasmic binding protein-like II"/>
    <property type="match status" value="2"/>
</dbReference>
<proteinExistence type="inferred from homology"/>
<dbReference type="GO" id="GO:0003677">
    <property type="term" value="F:DNA binding"/>
    <property type="evidence" value="ECO:0007669"/>
    <property type="project" value="UniProtKB-KW"/>
</dbReference>
<dbReference type="InterPro" id="IPR036390">
    <property type="entry name" value="WH_DNA-bd_sf"/>
</dbReference>
<dbReference type="FunFam" id="1.10.10.10:FF:000001">
    <property type="entry name" value="LysR family transcriptional regulator"/>
    <property type="match status" value="1"/>
</dbReference>
<organism evidence="6 7">
    <name type="scientific">Bordetella genomosp. 1</name>
    <dbReference type="NCBI Taxonomy" id="1395607"/>
    <lineage>
        <taxon>Bacteria</taxon>
        <taxon>Pseudomonadati</taxon>
        <taxon>Pseudomonadota</taxon>
        <taxon>Betaproteobacteria</taxon>
        <taxon>Burkholderiales</taxon>
        <taxon>Alcaligenaceae</taxon>
        <taxon>Bordetella</taxon>
    </lineage>
</organism>
<accession>A0A261SDD0</accession>
<dbReference type="SUPFAM" id="SSF53850">
    <property type="entry name" value="Periplasmic binding protein-like II"/>
    <property type="match status" value="1"/>
</dbReference>
<evidence type="ECO:0000313" key="7">
    <source>
        <dbReference type="Proteomes" id="UP000217005"/>
    </source>
</evidence>
<dbReference type="Proteomes" id="UP000217005">
    <property type="component" value="Unassembled WGS sequence"/>
</dbReference>
<dbReference type="InterPro" id="IPR037410">
    <property type="entry name" value="BudR_PBP2"/>
</dbReference>
<dbReference type="InterPro" id="IPR000847">
    <property type="entry name" value="LysR_HTH_N"/>
</dbReference>
<dbReference type="GO" id="GO:0032993">
    <property type="term" value="C:protein-DNA complex"/>
    <property type="evidence" value="ECO:0007669"/>
    <property type="project" value="TreeGrafter"/>
</dbReference>
<dbReference type="EMBL" id="NEVL01000003">
    <property type="protein sequence ID" value="OZI35414.1"/>
    <property type="molecule type" value="Genomic_DNA"/>
</dbReference>
<keyword evidence="3" id="KW-0238">DNA-binding</keyword>
<dbReference type="Pfam" id="PF03466">
    <property type="entry name" value="LysR_substrate"/>
    <property type="match status" value="1"/>
</dbReference>
<dbReference type="PANTHER" id="PTHR30346:SF30">
    <property type="entry name" value="SMALL NEUTRAL PROTEASE REGULATORY PROTEIN"/>
    <property type="match status" value="1"/>
</dbReference>
<evidence type="ECO:0000256" key="3">
    <source>
        <dbReference type="ARBA" id="ARBA00023125"/>
    </source>
</evidence>
<evidence type="ECO:0000256" key="1">
    <source>
        <dbReference type="ARBA" id="ARBA00009437"/>
    </source>
</evidence>
<keyword evidence="4" id="KW-0804">Transcription</keyword>
<sequence length="308" mass="32552">MLELRQLQAFLTIAETANLTHAAARLGMQQPPLTRMLQALETALGTALVERLPRGVRLTPAGLALAEEARQLVARAQALPQLAQRAAAGQTGRLAVGFTSSASLHPLVPEVLRRFREQWPGVHITLEEAGSDELGQALAEGRLQAAFVRSMLMPGAALQVDTVLEEPMLAAIPAGHALAARPAATLRLAALADQPFVLYRRPTGPGLYDRILSACRAAGFSPDVAQEAPRLTATLSLVAAGFGVSLVPASLQRFGAEGIVYRRLSGAQGLTAPLYLAAHTGDDDPVLARLRAQVRQAAARGRRSARTG</sequence>
<dbReference type="OrthoDB" id="9157176at2"/>
<protein>
    <submittedName>
        <fullName evidence="6">LysR family transcriptional regulator</fullName>
    </submittedName>
</protein>
<dbReference type="PANTHER" id="PTHR30346">
    <property type="entry name" value="TRANSCRIPTIONAL DUAL REGULATOR HCAR-RELATED"/>
    <property type="match status" value="1"/>
</dbReference>
<dbReference type="AlphaFoldDB" id="A0A261SDD0"/>
<dbReference type="GO" id="GO:0003700">
    <property type="term" value="F:DNA-binding transcription factor activity"/>
    <property type="evidence" value="ECO:0007669"/>
    <property type="project" value="InterPro"/>
</dbReference>
<dbReference type="RefSeq" id="WP_094826223.1">
    <property type="nucleotide sequence ID" value="NZ_NEVL01000003.1"/>
</dbReference>
<reference evidence="6 7" key="1">
    <citation type="submission" date="2017-05" db="EMBL/GenBank/DDBJ databases">
        <title>Complete and WGS of Bordetella genogroups.</title>
        <authorList>
            <person name="Spilker T."/>
            <person name="LiPuma J."/>
        </authorList>
    </citation>
    <scope>NUCLEOTIDE SEQUENCE [LARGE SCALE GENOMIC DNA]</scope>
    <source>
        <strain evidence="6 7">AU17610</strain>
    </source>
</reference>
<evidence type="ECO:0000259" key="5">
    <source>
        <dbReference type="PROSITE" id="PS50931"/>
    </source>
</evidence>
<dbReference type="InterPro" id="IPR005119">
    <property type="entry name" value="LysR_subst-bd"/>
</dbReference>
<dbReference type="SUPFAM" id="SSF46785">
    <property type="entry name" value="Winged helix' DNA-binding domain"/>
    <property type="match status" value="1"/>
</dbReference>
<comment type="caution">
    <text evidence="6">The sequence shown here is derived from an EMBL/GenBank/DDBJ whole genome shotgun (WGS) entry which is preliminary data.</text>
</comment>
<gene>
    <name evidence="6" type="ORF">CEG14_09990</name>
</gene>
<name>A0A261SDD0_9BORD</name>